<dbReference type="InterPro" id="IPR013024">
    <property type="entry name" value="GGCT-like"/>
</dbReference>
<organism evidence="2 3">
    <name type="scientific">Vibrio pectenicida</name>
    <dbReference type="NCBI Taxonomy" id="62763"/>
    <lineage>
        <taxon>Bacteria</taxon>
        <taxon>Pseudomonadati</taxon>
        <taxon>Pseudomonadota</taxon>
        <taxon>Gammaproteobacteria</taxon>
        <taxon>Vibrionales</taxon>
        <taxon>Vibrionaceae</taxon>
        <taxon>Vibrio</taxon>
    </lineage>
</organism>
<evidence type="ECO:0000313" key="3">
    <source>
        <dbReference type="Proteomes" id="UP000269041"/>
    </source>
</evidence>
<reference evidence="2 3" key="1">
    <citation type="submission" date="2018-12" db="EMBL/GenBank/DDBJ databases">
        <title>Genomic taxonomy of the Vibrionaceae family.</title>
        <authorList>
            <person name="Gomez-Gil B."/>
            <person name="Enciso-Ibarra K."/>
        </authorList>
    </citation>
    <scope>NUCLEOTIDE SEQUENCE [LARGE SCALE GENOMIC DNA]</scope>
    <source>
        <strain evidence="2 3">CAIM 594</strain>
    </source>
</reference>
<dbReference type="InterPro" id="IPR009288">
    <property type="entry name" value="AIG2-like_dom"/>
</dbReference>
<evidence type="ECO:0000313" key="2">
    <source>
        <dbReference type="EMBL" id="RSD30159.1"/>
    </source>
</evidence>
<feature type="domain" description="Gamma-glutamylcyclotransferase AIG2-like" evidence="1">
    <location>
        <begin position="5"/>
        <end position="115"/>
    </location>
</feature>
<name>A0A3R9FMW3_9VIBR</name>
<dbReference type="SUPFAM" id="SSF110857">
    <property type="entry name" value="Gamma-glutamyl cyclotransferase-like"/>
    <property type="match status" value="1"/>
</dbReference>
<dbReference type="Pfam" id="PF06094">
    <property type="entry name" value="GGACT"/>
    <property type="match status" value="1"/>
</dbReference>
<dbReference type="GO" id="GO:0016740">
    <property type="term" value="F:transferase activity"/>
    <property type="evidence" value="ECO:0007669"/>
    <property type="project" value="UniProtKB-KW"/>
</dbReference>
<protein>
    <submittedName>
        <fullName evidence="2">Gamma-glutamylcyclotransferase</fullName>
    </submittedName>
</protein>
<dbReference type="InterPro" id="IPR036568">
    <property type="entry name" value="GGCT-like_sf"/>
</dbReference>
<dbReference type="EMBL" id="RSFA01000080">
    <property type="protein sequence ID" value="RSD30159.1"/>
    <property type="molecule type" value="Genomic_DNA"/>
</dbReference>
<dbReference type="Gene3D" id="3.10.490.10">
    <property type="entry name" value="Gamma-glutamyl cyclotransferase-like"/>
    <property type="match status" value="1"/>
</dbReference>
<dbReference type="Proteomes" id="UP000269041">
    <property type="component" value="Unassembled WGS sequence"/>
</dbReference>
<evidence type="ECO:0000259" key="1">
    <source>
        <dbReference type="Pfam" id="PF06094"/>
    </source>
</evidence>
<gene>
    <name evidence="2" type="ORF">EJA03_15335</name>
</gene>
<proteinExistence type="predicted"/>
<accession>A0A3R9FMW3</accession>
<keyword evidence="3" id="KW-1185">Reference proteome</keyword>
<dbReference type="RefSeq" id="WP_125322605.1">
    <property type="nucleotide sequence ID" value="NZ_AP024889.1"/>
</dbReference>
<dbReference type="OrthoDB" id="5567366at2"/>
<comment type="caution">
    <text evidence="2">The sequence shown here is derived from an EMBL/GenBank/DDBJ whole genome shotgun (WGS) entry which is preliminary data.</text>
</comment>
<sequence>MTTYIFGYGSLINSASRQLTGQTGPAHPAVIHGFKRIWGKLDTSYTLSPLVVQKGQGLVNGVLIEIEQSELPEFDARERSYQRVQVSLYEIDATHSLTANDHIWLYINNDAKQPCEQVPIMQSYVDTVLAGCLDISESFAKQFIEHTLGWHCPRQNDRHTPQYAHLAGVQQHHYCLIDKLLKGA</sequence>
<dbReference type="CDD" id="cd06661">
    <property type="entry name" value="GGCT_like"/>
    <property type="match status" value="1"/>
</dbReference>
<keyword evidence="2" id="KW-0808">Transferase</keyword>
<dbReference type="AlphaFoldDB" id="A0A3R9FMW3"/>